<dbReference type="PANTHER" id="PTHR44846:SF17">
    <property type="entry name" value="GNTR-FAMILY TRANSCRIPTIONAL REGULATOR"/>
    <property type="match status" value="1"/>
</dbReference>
<evidence type="ECO:0000256" key="3">
    <source>
        <dbReference type="ARBA" id="ARBA00023163"/>
    </source>
</evidence>
<dbReference type="Pfam" id="PF07702">
    <property type="entry name" value="UTRA"/>
    <property type="match status" value="1"/>
</dbReference>
<accession>R3WIA0</accession>
<dbReference type="EMBL" id="AJAT01000009">
    <property type="protein sequence ID" value="EOL47172.1"/>
    <property type="molecule type" value="Genomic_DNA"/>
</dbReference>
<dbReference type="OrthoDB" id="457376at2"/>
<dbReference type="PANTHER" id="PTHR44846">
    <property type="entry name" value="MANNOSYL-D-GLYCERATE TRANSPORT/METABOLISM SYSTEM REPRESSOR MNGR-RELATED"/>
    <property type="match status" value="1"/>
</dbReference>
<dbReference type="InterPro" id="IPR036390">
    <property type="entry name" value="WH_DNA-bd_sf"/>
</dbReference>
<dbReference type="InterPro" id="IPR036388">
    <property type="entry name" value="WH-like_DNA-bd_sf"/>
</dbReference>
<gene>
    <name evidence="5" type="ORF">UC3_00703</name>
</gene>
<dbReference type="SUPFAM" id="SSF64288">
    <property type="entry name" value="Chorismate lyase-like"/>
    <property type="match status" value="1"/>
</dbReference>
<dbReference type="STRING" id="154621.RV11_GL002334"/>
<dbReference type="eggNOG" id="COG2188">
    <property type="taxonomic scope" value="Bacteria"/>
</dbReference>
<dbReference type="Gene3D" id="1.10.10.10">
    <property type="entry name" value="Winged helix-like DNA-binding domain superfamily/Winged helix DNA-binding domain"/>
    <property type="match status" value="1"/>
</dbReference>
<dbReference type="GO" id="GO:0003700">
    <property type="term" value="F:DNA-binding transcription factor activity"/>
    <property type="evidence" value="ECO:0007669"/>
    <property type="project" value="InterPro"/>
</dbReference>
<evidence type="ECO:0000256" key="2">
    <source>
        <dbReference type="ARBA" id="ARBA00023125"/>
    </source>
</evidence>
<protein>
    <recommendedName>
        <fullName evidence="4">HTH gntR-type domain-containing protein</fullName>
    </recommendedName>
</protein>
<dbReference type="Pfam" id="PF00392">
    <property type="entry name" value="GntR"/>
    <property type="match status" value="1"/>
</dbReference>
<dbReference type="SMART" id="SM00866">
    <property type="entry name" value="UTRA"/>
    <property type="match status" value="1"/>
</dbReference>
<dbReference type="GO" id="GO:0045892">
    <property type="term" value="P:negative regulation of DNA-templated transcription"/>
    <property type="evidence" value="ECO:0007669"/>
    <property type="project" value="TreeGrafter"/>
</dbReference>
<keyword evidence="2" id="KW-0238">DNA-binding</keyword>
<dbReference type="Gene3D" id="3.40.1410.10">
    <property type="entry name" value="Chorismate lyase-like"/>
    <property type="match status" value="1"/>
</dbReference>
<dbReference type="InterPro" id="IPR028978">
    <property type="entry name" value="Chorismate_lyase_/UTRA_dom_sf"/>
</dbReference>
<dbReference type="PROSITE" id="PS50949">
    <property type="entry name" value="HTH_GNTR"/>
    <property type="match status" value="1"/>
</dbReference>
<dbReference type="CDD" id="cd07377">
    <property type="entry name" value="WHTH_GntR"/>
    <property type="match status" value="1"/>
</dbReference>
<keyword evidence="3" id="KW-0804">Transcription</keyword>
<dbReference type="HOGENOM" id="CLU_063236_4_3_9"/>
<sequence length="233" mass="27419">MIPKYLKIKNTLLQKLRDGEFEPGEKFYSESELVNMYNVSSITVIRALKELVSEGYLFSIQGKGRFVSKGKLGQTVHFTDVEKYPDQETSVEVISITESTNPEIRKILHAAENEIVYCIERVRKSNNIPFFLQYSYLSARYIHSDEINDPERFISIYDKLRKDYNFHMTTAPSVEYYRICFPTPDRVAQLLEIDTQEPTSFVERTTFLEDESPIEFIQSYKRWDYYCSKIDSL</sequence>
<dbReference type="Proteomes" id="UP000013785">
    <property type="component" value="Unassembled WGS sequence"/>
</dbReference>
<feature type="domain" description="HTH gntR-type" evidence="4">
    <location>
        <begin position="2"/>
        <end position="70"/>
    </location>
</feature>
<reference evidence="5 6" key="1">
    <citation type="submission" date="2013-02" db="EMBL/GenBank/DDBJ databases">
        <title>The Genome Sequence of Enterococcus phoeniculicola BAA-412.</title>
        <authorList>
            <consortium name="The Broad Institute Genome Sequencing Platform"/>
            <consortium name="The Broad Institute Genome Sequencing Center for Infectious Disease"/>
            <person name="Earl A.M."/>
            <person name="Gilmore M.S."/>
            <person name="Lebreton F."/>
            <person name="Walker B."/>
            <person name="Young S.K."/>
            <person name="Zeng Q."/>
            <person name="Gargeya S."/>
            <person name="Fitzgerald M."/>
            <person name="Haas B."/>
            <person name="Abouelleil A."/>
            <person name="Alvarado L."/>
            <person name="Arachchi H.M."/>
            <person name="Berlin A.M."/>
            <person name="Chapman S.B."/>
            <person name="Dewar J."/>
            <person name="Goldberg J."/>
            <person name="Griggs A."/>
            <person name="Gujja S."/>
            <person name="Hansen M."/>
            <person name="Howarth C."/>
            <person name="Imamovic A."/>
            <person name="Larimer J."/>
            <person name="McCowan C."/>
            <person name="Murphy C."/>
            <person name="Neiman D."/>
            <person name="Pearson M."/>
            <person name="Priest M."/>
            <person name="Roberts A."/>
            <person name="Saif S."/>
            <person name="Shea T."/>
            <person name="Sisk P."/>
            <person name="Sykes S."/>
            <person name="Wortman J."/>
            <person name="Nusbaum C."/>
            <person name="Birren B."/>
        </authorList>
    </citation>
    <scope>NUCLEOTIDE SEQUENCE [LARGE SCALE GENOMIC DNA]</scope>
    <source>
        <strain evidence="5 6">ATCC BAA-412</strain>
    </source>
</reference>
<evidence type="ECO:0000259" key="4">
    <source>
        <dbReference type="PROSITE" id="PS50949"/>
    </source>
</evidence>
<dbReference type="InterPro" id="IPR050679">
    <property type="entry name" value="Bact_HTH_transcr_reg"/>
</dbReference>
<proteinExistence type="predicted"/>
<dbReference type="SUPFAM" id="SSF46785">
    <property type="entry name" value="Winged helix' DNA-binding domain"/>
    <property type="match status" value="1"/>
</dbReference>
<dbReference type="InterPro" id="IPR011663">
    <property type="entry name" value="UTRA"/>
</dbReference>
<dbReference type="AlphaFoldDB" id="R3WIA0"/>
<dbReference type="SMART" id="SM00345">
    <property type="entry name" value="HTH_GNTR"/>
    <property type="match status" value="1"/>
</dbReference>
<dbReference type="InterPro" id="IPR000524">
    <property type="entry name" value="Tscrpt_reg_HTH_GntR"/>
</dbReference>
<evidence type="ECO:0000256" key="1">
    <source>
        <dbReference type="ARBA" id="ARBA00023015"/>
    </source>
</evidence>
<keyword evidence="6" id="KW-1185">Reference proteome</keyword>
<name>R3WIA0_9ENTE</name>
<dbReference type="PATRIC" id="fig|1158610.3.peg.678"/>
<organism evidence="5 6">
    <name type="scientific">Enterococcus phoeniculicola ATCC BAA-412</name>
    <dbReference type="NCBI Taxonomy" id="1158610"/>
    <lineage>
        <taxon>Bacteria</taxon>
        <taxon>Bacillati</taxon>
        <taxon>Bacillota</taxon>
        <taxon>Bacilli</taxon>
        <taxon>Lactobacillales</taxon>
        <taxon>Enterococcaceae</taxon>
        <taxon>Enterococcus</taxon>
    </lineage>
</organism>
<evidence type="ECO:0000313" key="6">
    <source>
        <dbReference type="Proteomes" id="UP000013785"/>
    </source>
</evidence>
<dbReference type="GO" id="GO:0003677">
    <property type="term" value="F:DNA binding"/>
    <property type="evidence" value="ECO:0007669"/>
    <property type="project" value="UniProtKB-KW"/>
</dbReference>
<keyword evidence="1" id="KW-0805">Transcription regulation</keyword>
<comment type="caution">
    <text evidence="5">The sequence shown here is derived from an EMBL/GenBank/DDBJ whole genome shotgun (WGS) entry which is preliminary data.</text>
</comment>
<evidence type="ECO:0000313" key="5">
    <source>
        <dbReference type="EMBL" id="EOL47172.1"/>
    </source>
</evidence>